<dbReference type="eggNOG" id="KOG4835">
    <property type="taxonomic scope" value="Eukaryota"/>
</dbReference>
<comment type="similarity">
    <text evidence="2 6">Belongs to the C1D family.</text>
</comment>
<proteinExistence type="inferred from homology"/>
<dbReference type="GO" id="GO:0010468">
    <property type="term" value="P:regulation of gene expression"/>
    <property type="evidence" value="ECO:0007669"/>
    <property type="project" value="TreeGrafter"/>
</dbReference>
<feature type="region of interest" description="Disordered" evidence="7">
    <location>
        <begin position="139"/>
        <end position="187"/>
    </location>
</feature>
<evidence type="ECO:0000256" key="4">
    <source>
        <dbReference type="ARBA" id="ARBA00022884"/>
    </source>
</evidence>
<keyword evidence="3 6" id="KW-0698">rRNA processing</keyword>
<dbReference type="OMA" id="HAIMSEL"/>
<dbReference type="Proteomes" id="UP000018144">
    <property type="component" value="Unassembled WGS sequence"/>
</dbReference>
<evidence type="ECO:0000313" key="9">
    <source>
        <dbReference type="Proteomes" id="UP000018144"/>
    </source>
</evidence>
<sequence>MAHPLDQLEDIDELLDALTKKLQPLIKTPVHDHANKLPVADKARLYVLTTYALQSLLFSYLRLQGVSTKDHPVMREITRVKQYMDKIKSATPAPAPMKLDQAAAGRFIKAALAGNDEYDAERAAREEASKTAALEKLKALDKKTASGDVTKQETKKDKKGRKAKDKMGERRKERKEGRKEVRAKNRA</sequence>
<dbReference type="GO" id="GO:0003677">
    <property type="term" value="F:DNA binding"/>
    <property type="evidence" value="ECO:0007669"/>
    <property type="project" value="TreeGrafter"/>
</dbReference>
<comment type="subcellular location">
    <subcellularLocation>
        <location evidence="1 6">Nucleus</location>
    </subcellularLocation>
</comment>
<comment type="function">
    <text evidence="6">Required for exosome-dependent processing of pre-rRNA and small nucleolar RNA (snRNA) precursors. Involved in processing of 35S pre-rRNA at the A0, A1 and A2 sites.</text>
</comment>
<reference evidence="8 9" key="1">
    <citation type="journal article" date="2013" name="PLoS Genet.">
        <title>The genome and development-dependent transcriptomes of Pyronema confluens: a window into fungal evolution.</title>
        <authorList>
            <person name="Traeger S."/>
            <person name="Altegoer F."/>
            <person name="Freitag M."/>
            <person name="Gabaldon T."/>
            <person name="Kempken F."/>
            <person name="Kumar A."/>
            <person name="Marcet-Houben M."/>
            <person name="Poggeler S."/>
            <person name="Stajich J.E."/>
            <person name="Nowrousian M."/>
        </authorList>
    </citation>
    <scope>NUCLEOTIDE SEQUENCE [LARGE SCALE GENOMIC DNA]</scope>
    <source>
        <strain evidence="9">CBS 100304</strain>
        <tissue evidence="8">Vegetative mycelium</tissue>
    </source>
</reference>
<dbReference type="GO" id="GO:0000460">
    <property type="term" value="P:maturation of 5.8S rRNA"/>
    <property type="evidence" value="ECO:0007669"/>
    <property type="project" value="TreeGrafter"/>
</dbReference>
<name>U4LY55_PYROM</name>
<organism evidence="8 9">
    <name type="scientific">Pyronema omphalodes (strain CBS 100304)</name>
    <name type="common">Pyronema confluens</name>
    <dbReference type="NCBI Taxonomy" id="1076935"/>
    <lineage>
        <taxon>Eukaryota</taxon>
        <taxon>Fungi</taxon>
        <taxon>Dikarya</taxon>
        <taxon>Ascomycota</taxon>
        <taxon>Pezizomycotina</taxon>
        <taxon>Pezizomycetes</taxon>
        <taxon>Pezizales</taxon>
        <taxon>Pyronemataceae</taxon>
        <taxon>Pyronema</taxon>
    </lineage>
</organism>
<keyword evidence="5 6" id="KW-0539">Nucleus</keyword>
<evidence type="ECO:0000256" key="6">
    <source>
        <dbReference type="RuleBase" id="RU368003"/>
    </source>
</evidence>
<dbReference type="GO" id="GO:0000178">
    <property type="term" value="C:exosome (RNase complex)"/>
    <property type="evidence" value="ECO:0007669"/>
    <property type="project" value="TreeGrafter"/>
</dbReference>
<dbReference type="InterPro" id="IPR007146">
    <property type="entry name" value="Sas10/Utp3/C1D"/>
</dbReference>
<dbReference type="STRING" id="1076935.U4LY55"/>
<dbReference type="PANTHER" id="PTHR15341:SF3">
    <property type="entry name" value="NUCLEAR NUCLEIC ACID-BINDING PROTEIN C1D"/>
    <property type="match status" value="1"/>
</dbReference>
<dbReference type="GO" id="GO:0003723">
    <property type="term" value="F:RNA binding"/>
    <property type="evidence" value="ECO:0007669"/>
    <property type="project" value="UniProtKB-UniRule"/>
</dbReference>
<dbReference type="EMBL" id="HF936625">
    <property type="protein sequence ID" value="CCX34758.1"/>
    <property type="molecule type" value="Genomic_DNA"/>
</dbReference>
<evidence type="ECO:0000256" key="1">
    <source>
        <dbReference type="ARBA" id="ARBA00004123"/>
    </source>
</evidence>
<dbReference type="OrthoDB" id="1421013at2759"/>
<keyword evidence="4 6" id="KW-0694">RNA-binding</keyword>
<evidence type="ECO:0000313" key="8">
    <source>
        <dbReference type="EMBL" id="CCX34758.1"/>
    </source>
</evidence>
<dbReference type="GO" id="GO:0005730">
    <property type="term" value="C:nucleolus"/>
    <property type="evidence" value="ECO:0007669"/>
    <property type="project" value="TreeGrafter"/>
</dbReference>
<evidence type="ECO:0000256" key="2">
    <source>
        <dbReference type="ARBA" id="ARBA00009154"/>
    </source>
</evidence>
<feature type="compositionally biased region" description="Basic and acidic residues" evidence="7">
    <location>
        <begin position="165"/>
        <end position="187"/>
    </location>
</feature>
<dbReference type="AlphaFoldDB" id="U4LY55"/>
<dbReference type="InterPro" id="IPR011082">
    <property type="entry name" value="Exosome-assoc_fac/DNA_repair"/>
</dbReference>
<dbReference type="Pfam" id="PF04000">
    <property type="entry name" value="Sas10_Utp3"/>
    <property type="match status" value="1"/>
</dbReference>
<keyword evidence="9" id="KW-1185">Reference proteome</keyword>
<dbReference type="PANTHER" id="PTHR15341">
    <property type="entry name" value="SUN-COR STEROID HORMONE RECEPTOR CO-REPRESSOR"/>
    <property type="match status" value="1"/>
</dbReference>
<accession>U4LY55</accession>
<gene>
    <name evidence="8" type="ORF">PCON_04275</name>
</gene>
<evidence type="ECO:0000256" key="5">
    <source>
        <dbReference type="ARBA" id="ARBA00023242"/>
    </source>
</evidence>
<feature type="compositionally biased region" description="Basic and acidic residues" evidence="7">
    <location>
        <begin position="139"/>
        <end position="156"/>
    </location>
</feature>
<evidence type="ECO:0000256" key="7">
    <source>
        <dbReference type="SAM" id="MobiDB-lite"/>
    </source>
</evidence>
<evidence type="ECO:0000256" key="3">
    <source>
        <dbReference type="ARBA" id="ARBA00022552"/>
    </source>
</evidence>
<protein>
    <recommendedName>
        <fullName evidence="6">Exosome complex protein</fullName>
    </recommendedName>
</protein>